<accession>A0A5B8LL37</accession>
<name>A0A5B8LL37_9SPHN</name>
<organism evidence="2 3">
    <name type="scientific">Sphingomonas panacisoli</name>
    <dbReference type="NCBI Taxonomy" id="1813879"/>
    <lineage>
        <taxon>Bacteria</taxon>
        <taxon>Pseudomonadati</taxon>
        <taxon>Pseudomonadota</taxon>
        <taxon>Alphaproteobacteria</taxon>
        <taxon>Sphingomonadales</taxon>
        <taxon>Sphingomonadaceae</taxon>
        <taxon>Sphingomonas</taxon>
    </lineage>
</organism>
<gene>
    <name evidence="2" type="ORF">FPZ24_13065</name>
</gene>
<dbReference type="OrthoDB" id="5438043at2"/>
<dbReference type="PANTHER" id="PTHR33490">
    <property type="entry name" value="BLR5614 PROTEIN-RELATED"/>
    <property type="match status" value="1"/>
</dbReference>
<dbReference type="Gene3D" id="2.60.40.2250">
    <property type="match status" value="1"/>
</dbReference>
<proteinExistence type="predicted"/>
<evidence type="ECO:0000313" key="2">
    <source>
        <dbReference type="EMBL" id="QDZ08292.1"/>
    </source>
</evidence>
<evidence type="ECO:0000259" key="1">
    <source>
        <dbReference type="SMART" id="SM00460"/>
    </source>
</evidence>
<dbReference type="Pfam" id="PF01841">
    <property type="entry name" value="Transglut_core"/>
    <property type="match status" value="1"/>
</dbReference>
<reference evidence="2 3" key="1">
    <citation type="submission" date="2019-07" db="EMBL/GenBank/DDBJ databases">
        <title>Full genome sequence of Sphingomonas sp. 4R-6-7(HKS19).</title>
        <authorList>
            <person name="Im W.-T."/>
        </authorList>
    </citation>
    <scope>NUCLEOTIDE SEQUENCE [LARGE SCALE GENOMIC DNA]</scope>
    <source>
        <strain evidence="2 3">HKS19</strain>
    </source>
</reference>
<dbReference type="InterPro" id="IPR038765">
    <property type="entry name" value="Papain-like_cys_pep_sf"/>
</dbReference>
<dbReference type="Proteomes" id="UP000315673">
    <property type="component" value="Chromosome"/>
</dbReference>
<dbReference type="InterPro" id="IPR002931">
    <property type="entry name" value="Transglutaminase-like"/>
</dbReference>
<dbReference type="SUPFAM" id="SSF54001">
    <property type="entry name" value="Cysteine proteinases"/>
    <property type="match status" value="1"/>
</dbReference>
<evidence type="ECO:0000313" key="3">
    <source>
        <dbReference type="Proteomes" id="UP000315673"/>
    </source>
</evidence>
<feature type="domain" description="Transglutaminase-like" evidence="1">
    <location>
        <begin position="157"/>
        <end position="217"/>
    </location>
</feature>
<dbReference type="SMART" id="SM00460">
    <property type="entry name" value="TGc"/>
    <property type="match status" value="1"/>
</dbReference>
<keyword evidence="3" id="KW-1185">Reference proteome</keyword>
<dbReference type="KEGG" id="spai:FPZ24_13065"/>
<dbReference type="PANTHER" id="PTHR33490:SF12">
    <property type="entry name" value="BLL5557 PROTEIN"/>
    <property type="match status" value="1"/>
</dbReference>
<sequence>MRLSITAFLDYSLPRPADLLIALEVAQTPDQELIEDLLTVGGTGPLTPIAADDGLGRRTWARGAGRVTARYTATVDVERPATLLAGLAADDVKSLPASVVSYLFPSRYCESDRLEEAVLRDYGHLSGGDKIAAMVAWIRAHLTYEPSGKLGTTAIDTMIARRGVCRDYSHLLIAMARAADIPARMVGAYAWALEPEDFHAVVEVWLDGGWRLVDPTGLAPEEGIARIGVGRDATDISFLTIFGRADLIEQRVSVTRLDA</sequence>
<dbReference type="RefSeq" id="WP_146572671.1">
    <property type="nucleotide sequence ID" value="NZ_CP042306.1"/>
</dbReference>
<dbReference type="AlphaFoldDB" id="A0A5B8LL37"/>
<dbReference type="EMBL" id="CP042306">
    <property type="protein sequence ID" value="QDZ08292.1"/>
    <property type="molecule type" value="Genomic_DNA"/>
</dbReference>
<protein>
    <submittedName>
        <fullName evidence="2">Transglutaminase family protein</fullName>
    </submittedName>
</protein>
<dbReference type="Gene3D" id="3.10.620.30">
    <property type="match status" value="1"/>
</dbReference>